<proteinExistence type="predicted"/>
<feature type="transmembrane region" description="Helical" evidence="6">
    <location>
        <begin position="75"/>
        <end position="92"/>
    </location>
</feature>
<dbReference type="STRING" id="1293045.H663_09275"/>
<keyword evidence="4 6" id="KW-1133">Transmembrane helix</keyword>
<evidence type="ECO:0000256" key="5">
    <source>
        <dbReference type="ARBA" id="ARBA00023136"/>
    </source>
</evidence>
<protein>
    <submittedName>
        <fullName evidence="7">Lysine transporter LysE</fullName>
    </submittedName>
</protein>
<sequence length="205" mass="21934">MTASELSALLVLATVSSFTPGPNTTLSTAMAANHGLRRAMRFVCAVPVGWGILFVLCATGLGGLVVAFPPLRWGIVTLGTGYLLWLASRLWQSGSLQQADSAKLQVGFVQGVGLQFLNIKAWMLALAIVAGWVAGREDATARTLVLLPIMVAYGFFSNLTYAVAGSMLRHWLAHGRRLLMFNRCMTVALVATALWILNGLRQSAG</sequence>
<comment type="subcellular location">
    <subcellularLocation>
        <location evidence="1">Cell membrane</location>
        <topology evidence="1">Multi-pass membrane protein</topology>
    </subcellularLocation>
</comment>
<reference evidence="7" key="1">
    <citation type="submission" date="2017-04" db="EMBL/GenBank/DDBJ databases">
        <title>Unexpected and diverse lifestyles within the genus Limnohabitans.</title>
        <authorList>
            <person name="Kasalicky V."/>
            <person name="Mehrshad M."/>
            <person name="Andrei S.-A."/>
            <person name="Salcher M."/>
            <person name="Kratochvilova H."/>
            <person name="Simek K."/>
            <person name="Ghai R."/>
        </authorList>
    </citation>
    <scope>NUCLEOTIDE SEQUENCE [LARGE SCALE GENOMIC DNA]</scope>
    <source>
        <strain evidence="7">II-D5</strain>
    </source>
</reference>
<evidence type="ECO:0000313" key="7">
    <source>
        <dbReference type="EMBL" id="PVE42898.1"/>
    </source>
</evidence>
<feature type="transmembrane region" description="Helical" evidence="6">
    <location>
        <begin position="180"/>
        <end position="200"/>
    </location>
</feature>
<dbReference type="AlphaFoldDB" id="A0A2T7UE59"/>
<evidence type="ECO:0000256" key="6">
    <source>
        <dbReference type="SAM" id="Phobius"/>
    </source>
</evidence>
<feature type="transmembrane region" description="Helical" evidence="6">
    <location>
        <begin position="112"/>
        <end position="133"/>
    </location>
</feature>
<keyword evidence="3 6" id="KW-0812">Transmembrane</keyword>
<dbReference type="PANTHER" id="PTHR30086">
    <property type="entry name" value="ARGININE EXPORTER PROTEIN ARGO"/>
    <property type="match status" value="1"/>
</dbReference>
<dbReference type="GO" id="GO:0015171">
    <property type="term" value="F:amino acid transmembrane transporter activity"/>
    <property type="evidence" value="ECO:0007669"/>
    <property type="project" value="TreeGrafter"/>
</dbReference>
<evidence type="ECO:0000256" key="2">
    <source>
        <dbReference type="ARBA" id="ARBA00022475"/>
    </source>
</evidence>
<dbReference type="OrthoDB" id="9812084at2"/>
<dbReference type="Pfam" id="PF01810">
    <property type="entry name" value="LysE"/>
    <property type="match status" value="1"/>
</dbReference>
<dbReference type="GO" id="GO:0033228">
    <property type="term" value="P:cysteine export across plasma membrane"/>
    <property type="evidence" value="ECO:0007669"/>
    <property type="project" value="TreeGrafter"/>
</dbReference>
<comment type="caution">
    <text evidence="7">The sequence shown here is derived from an EMBL/GenBank/DDBJ whole genome shotgun (WGS) entry which is preliminary data.</text>
</comment>
<feature type="transmembrane region" description="Helical" evidence="6">
    <location>
        <begin position="145"/>
        <end position="168"/>
    </location>
</feature>
<dbReference type="InterPro" id="IPR001123">
    <property type="entry name" value="LeuE-type"/>
</dbReference>
<evidence type="ECO:0000256" key="3">
    <source>
        <dbReference type="ARBA" id="ARBA00022692"/>
    </source>
</evidence>
<dbReference type="Proteomes" id="UP000037507">
    <property type="component" value="Unassembled WGS sequence"/>
</dbReference>
<dbReference type="PANTHER" id="PTHR30086:SF20">
    <property type="entry name" value="ARGININE EXPORTER PROTEIN ARGO-RELATED"/>
    <property type="match status" value="1"/>
</dbReference>
<organism evidence="7 8">
    <name type="scientific">Limnohabitans planktonicus II-D5</name>
    <dbReference type="NCBI Taxonomy" id="1293045"/>
    <lineage>
        <taxon>Bacteria</taxon>
        <taxon>Pseudomonadati</taxon>
        <taxon>Pseudomonadota</taxon>
        <taxon>Betaproteobacteria</taxon>
        <taxon>Burkholderiales</taxon>
        <taxon>Comamonadaceae</taxon>
        <taxon>Limnohabitans</taxon>
    </lineage>
</organism>
<evidence type="ECO:0000313" key="8">
    <source>
        <dbReference type="Proteomes" id="UP000037507"/>
    </source>
</evidence>
<keyword evidence="5 6" id="KW-0472">Membrane</keyword>
<gene>
    <name evidence="7" type="ORF">H663_009095</name>
</gene>
<dbReference type="RefSeq" id="WP_053172410.1">
    <property type="nucleotide sequence ID" value="NZ_LFYT02000009.1"/>
</dbReference>
<accession>A0A2T7UE59</accession>
<evidence type="ECO:0000256" key="1">
    <source>
        <dbReference type="ARBA" id="ARBA00004651"/>
    </source>
</evidence>
<keyword evidence="8" id="KW-1185">Reference proteome</keyword>
<dbReference type="EMBL" id="LFYT02000009">
    <property type="protein sequence ID" value="PVE42898.1"/>
    <property type="molecule type" value="Genomic_DNA"/>
</dbReference>
<name>A0A2T7UE59_9BURK</name>
<feature type="transmembrane region" description="Helical" evidence="6">
    <location>
        <begin position="47"/>
        <end position="68"/>
    </location>
</feature>
<evidence type="ECO:0000256" key="4">
    <source>
        <dbReference type="ARBA" id="ARBA00022989"/>
    </source>
</evidence>
<keyword evidence="2" id="KW-1003">Cell membrane</keyword>
<dbReference type="GO" id="GO:0005886">
    <property type="term" value="C:plasma membrane"/>
    <property type="evidence" value="ECO:0007669"/>
    <property type="project" value="UniProtKB-SubCell"/>
</dbReference>